<reference evidence="3 4" key="1">
    <citation type="journal article" date="2016" name="Nat. Commun.">
        <title>Thousands of microbial genomes shed light on interconnected biogeochemical processes in an aquifer system.</title>
        <authorList>
            <person name="Anantharaman K."/>
            <person name="Brown C.T."/>
            <person name="Hug L.A."/>
            <person name="Sharon I."/>
            <person name="Castelle C.J."/>
            <person name="Probst A.J."/>
            <person name="Thomas B.C."/>
            <person name="Singh A."/>
            <person name="Wilkins M.J."/>
            <person name="Karaoz U."/>
            <person name="Brodie E.L."/>
            <person name="Williams K.H."/>
            <person name="Hubbard S.S."/>
            <person name="Banfield J.F."/>
        </authorList>
    </citation>
    <scope>NUCLEOTIDE SEQUENCE [LARGE SCALE GENOMIC DNA]</scope>
</reference>
<evidence type="ECO:0000256" key="1">
    <source>
        <dbReference type="ARBA" id="ARBA00007637"/>
    </source>
</evidence>
<name>A0A1G2DZV2_9BACT</name>
<dbReference type="InterPro" id="IPR036291">
    <property type="entry name" value="NAD(P)-bd_dom_sf"/>
</dbReference>
<dbReference type="STRING" id="1801663.A2175_02260"/>
<comment type="similarity">
    <text evidence="1">Belongs to the NAD(P)-dependent epimerase/dehydratase family.</text>
</comment>
<evidence type="ECO:0000259" key="2">
    <source>
        <dbReference type="Pfam" id="PF01370"/>
    </source>
</evidence>
<comment type="caution">
    <text evidence="3">The sequence shown here is derived from an EMBL/GenBank/DDBJ whole genome shotgun (WGS) entry which is preliminary data.</text>
</comment>
<dbReference type="EMBL" id="MHLY01000004">
    <property type="protein sequence ID" value="OGZ18942.1"/>
    <property type="molecule type" value="Genomic_DNA"/>
</dbReference>
<dbReference type="SUPFAM" id="SSF51735">
    <property type="entry name" value="NAD(P)-binding Rossmann-fold domains"/>
    <property type="match status" value="1"/>
</dbReference>
<dbReference type="Gene3D" id="3.40.50.720">
    <property type="entry name" value="NAD(P)-binding Rossmann-like Domain"/>
    <property type="match status" value="1"/>
</dbReference>
<dbReference type="Proteomes" id="UP000176755">
    <property type="component" value="Unassembled WGS sequence"/>
</dbReference>
<proteinExistence type="inferred from homology"/>
<sequence length="308" mass="34317">MIKKQTYLITGGAGFIGSHLADELIKTGGRVIIVDNLSAGKKENVNKKAVFYKRDILDPKLAAIFKKERPDIIFHYAAQIDVRKSTKDPIGDAKINILGTINVLENCRNFKVGKIIFASSVGVYGEPEFLPTKENHPLGPISPYPITKLTVEKYLSYYKSLGLDFAALRYSNIYGPRQSSSGEGGVVSIFIDNLLNGKKSVIYGNGEQTRDFLYVADAVKAALLALKAPSGSIYNVGTGKETSINKLYKLIFRDTGNAIHPKKVPPRFGEIKKSCLNSSKIKKELNWRPKWELEEGLKETRNWFKNKN</sequence>
<accession>A0A1G2DZV2</accession>
<gene>
    <name evidence="3" type="ORF">A2175_02260</name>
</gene>
<dbReference type="InterPro" id="IPR001509">
    <property type="entry name" value="Epimerase_deHydtase"/>
</dbReference>
<protein>
    <submittedName>
        <fullName evidence="3">UDP-glucose 4-epimerase</fullName>
    </submittedName>
</protein>
<organism evidence="3 4">
    <name type="scientific">Candidatus Nealsonbacteria bacterium RBG_13_42_11</name>
    <dbReference type="NCBI Taxonomy" id="1801663"/>
    <lineage>
        <taxon>Bacteria</taxon>
        <taxon>Candidatus Nealsoniibacteriota</taxon>
    </lineage>
</organism>
<dbReference type="Pfam" id="PF01370">
    <property type="entry name" value="Epimerase"/>
    <property type="match status" value="1"/>
</dbReference>
<dbReference type="Gene3D" id="3.90.25.10">
    <property type="entry name" value="UDP-galactose 4-epimerase, domain 1"/>
    <property type="match status" value="1"/>
</dbReference>
<dbReference type="PANTHER" id="PTHR43000">
    <property type="entry name" value="DTDP-D-GLUCOSE 4,6-DEHYDRATASE-RELATED"/>
    <property type="match status" value="1"/>
</dbReference>
<dbReference type="AlphaFoldDB" id="A0A1G2DZV2"/>
<evidence type="ECO:0000313" key="3">
    <source>
        <dbReference type="EMBL" id="OGZ18942.1"/>
    </source>
</evidence>
<feature type="domain" description="NAD-dependent epimerase/dehydratase" evidence="2">
    <location>
        <begin position="8"/>
        <end position="237"/>
    </location>
</feature>
<evidence type="ECO:0000313" key="4">
    <source>
        <dbReference type="Proteomes" id="UP000176755"/>
    </source>
</evidence>